<keyword evidence="1" id="KW-1133">Transmembrane helix</keyword>
<keyword evidence="1" id="KW-0472">Membrane</keyword>
<evidence type="ECO:0000313" key="3">
    <source>
        <dbReference type="Proteomes" id="UP000253729"/>
    </source>
</evidence>
<name>A0A3F3PNN0_9EURO</name>
<reference evidence="2 3" key="1">
    <citation type="submission" date="2018-07" db="EMBL/GenBank/DDBJ databases">
        <title>The genomes of Aspergillus section Nigri reveals drivers in fungal speciation.</title>
        <authorList>
            <consortium name="DOE Joint Genome Institute"/>
            <person name="Vesth T.C."/>
            <person name="Nybo J."/>
            <person name="Theobald S."/>
            <person name="Brandl J."/>
            <person name="Frisvad J.C."/>
            <person name="Nielsen K.F."/>
            <person name="Lyhne E.K."/>
            <person name="Kogle M.E."/>
            <person name="Kuo A."/>
            <person name="Riley R."/>
            <person name="Clum A."/>
            <person name="Nolan M."/>
            <person name="Lipzen A."/>
            <person name="Salamov A."/>
            <person name="Henrissat B."/>
            <person name="Wiebenga A."/>
            <person name="De vries R.P."/>
            <person name="Grigoriev I.V."/>
            <person name="Mortensen U.H."/>
            <person name="Andersen M.R."/>
            <person name="Baker S.E."/>
        </authorList>
    </citation>
    <scope>NUCLEOTIDE SEQUENCE [LARGE SCALE GENOMIC DNA]</scope>
    <source>
        <strain evidence="2 3">CBS 139.54b</strain>
    </source>
</reference>
<proteinExistence type="predicted"/>
<accession>A0A3F3PNN0</accession>
<sequence length="58" mass="6429">MAKPLSTIIIIIIIIITIILLTPCRTYIMYSMRLSCSVTSSTRRFCLALPPSSTPLLS</sequence>
<evidence type="ECO:0000256" key="1">
    <source>
        <dbReference type="SAM" id="Phobius"/>
    </source>
</evidence>
<organism evidence="2 3">
    <name type="scientific">Aspergillus welwitschiae</name>
    <dbReference type="NCBI Taxonomy" id="1341132"/>
    <lineage>
        <taxon>Eukaryota</taxon>
        <taxon>Fungi</taxon>
        <taxon>Dikarya</taxon>
        <taxon>Ascomycota</taxon>
        <taxon>Pezizomycotina</taxon>
        <taxon>Eurotiomycetes</taxon>
        <taxon>Eurotiomycetidae</taxon>
        <taxon>Eurotiales</taxon>
        <taxon>Aspergillaceae</taxon>
        <taxon>Aspergillus</taxon>
        <taxon>Aspergillus subgen. Circumdati</taxon>
    </lineage>
</organism>
<dbReference type="GeneID" id="38136217"/>
<dbReference type="EMBL" id="KZ852076">
    <property type="protein sequence ID" value="RDH28448.1"/>
    <property type="molecule type" value="Genomic_DNA"/>
</dbReference>
<dbReference type="AlphaFoldDB" id="A0A3F3PNN0"/>
<protein>
    <submittedName>
        <fullName evidence="2">Uncharacterized protein</fullName>
    </submittedName>
</protein>
<keyword evidence="1" id="KW-0812">Transmembrane</keyword>
<dbReference type="Proteomes" id="UP000253729">
    <property type="component" value="Unassembled WGS sequence"/>
</dbReference>
<keyword evidence="3" id="KW-1185">Reference proteome</keyword>
<evidence type="ECO:0000313" key="2">
    <source>
        <dbReference type="EMBL" id="RDH28448.1"/>
    </source>
</evidence>
<feature type="transmembrane region" description="Helical" evidence="1">
    <location>
        <begin position="6"/>
        <end position="24"/>
    </location>
</feature>
<dbReference type="RefSeq" id="XP_026621470.1">
    <property type="nucleotide sequence ID" value="XM_026767861.1"/>
</dbReference>
<gene>
    <name evidence="2" type="ORF">BDQ94DRAFT_152001</name>
</gene>